<dbReference type="EMBL" id="GGEC01090351">
    <property type="protein sequence ID" value="MBX70835.1"/>
    <property type="molecule type" value="Transcribed_RNA"/>
</dbReference>
<sequence length="18" mass="1914">MHQEPSPVPGHSNPPESS</sequence>
<name>A0A2P2QV48_RHIMU</name>
<proteinExistence type="predicted"/>
<dbReference type="AlphaFoldDB" id="A0A2P2QV48"/>
<evidence type="ECO:0000313" key="1">
    <source>
        <dbReference type="EMBL" id="MBX70835.1"/>
    </source>
</evidence>
<protein>
    <submittedName>
        <fullName evidence="1">Uncharacterized protein</fullName>
    </submittedName>
</protein>
<accession>A0A2P2QV48</accession>
<reference evidence="1" key="1">
    <citation type="submission" date="2018-02" db="EMBL/GenBank/DDBJ databases">
        <title>Rhizophora mucronata_Transcriptome.</title>
        <authorList>
            <person name="Meera S.P."/>
            <person name="Sreeshan A."/>
            <person name="Augustine A."/>
        </authorList>
    </citation>
    <scope>NUCLEOTIDE SEQUENCE</scope>
    <source>
        <tissue evidence="1">Leaf</tissue>
    </source>
</reference>
<organism evidence="1">
    <name type="scientific">Rhizophora mucronata</name>
    <name type="common">Asiatic mangrove</name>
    <dbReference type="NCBI Taxonomy" id="61149"/>
    <lineage>
        <taxon>Eukaryota</taxon>
        <taxon>Viridiplantae</taxon>
        <taxon>Streptophyta</taxon>
        <taxon>Embryophyta</taxon>
        <taxon>Tracheophyta</taxon>
        <taxon>Spermatophyta</taxon>
        <taxon>Magnoliopsida</taxon>
        <taxon>eudicotyledons</taxon>
        <taxon>Gunneridae</taxon>
        <taxon>Pentapetalae</taxon>
        <taxon>rosids</taxon>
        <taxon>fabids</taxon>
        <taxon>Malpighiales</taxon>
        <taxon>Rhizophoraceae</taxon>
        <taxon>Rhizophora</taxon>
    </lineage>
</organism>